<evidence type="ECO:0000313" key="6">
    <source>
        <dbReference type="Proteomes" id="UP000582487"/>
    </source>
</evidence>
<dbReference type="Proteomes" id="UP000578252">
    <property type="component" value="Unassembled WGS sequence"/>
</dbReference>
<dbReference type="RefSeq" id="WP_004017010.1">
    <property type="nucleotide sequence ID" value="NZ_CAMPNB010000021.1"/>
</dbReference>
<evidence type="ECO:0000313" key="4">
    <source>
        <dbReference type="Proteomes" id="UP000255284"/>
    </source>
</evidence>
<evidence type="ECO:0000313" key="5">
    <source>
        <dbReference type="Proteomes" id="UP000578252"/>
    </source>
</evidence>
<dbReference type="Proteomes" id="UP000255284">
    <property type="component" value="Unassembled WGS sequence"/>
</dbReference>
<evidence type="ECO:0000313" key="1">
    <source>
        <dbReference type="EMBL" id="NMW64808.1"/>
    </source>
</evidence>
<dbReference type="EMBL" id="UGGQ01000006">
    <property type="protein sequence ID" value="STO15595.1"/>
    <property type="molecule type" value="Genomic_DNA"/>
</dbReference>
<dbReference type="EMBL" id="JABCUR010000003">
    <property type="protein sequence ID" value="NMW64808.1"/>
    <property type="molecule type" value="Genomic_DNA"/>
</dbReference>
<sequence length="54" mass="5456">MNPISGAAPVMDAQTMKELMGVAVAAQTQQATKTAIAAAVLKVSNPSTGLDVWA</sequence>
<protein>
    <recommendedName>
        <fullName evidence="7">Motility protein</fullName>
    </recommendedName>
</protein>
<evidence type="ECO:0008006" key="7">
    <source>
        <dbReference type="Google" id="ProtNLM"/>
    </source>
</evidence>
<name>A0A378PD34_9ACTO</name>
<accession>A0A378PD34</accession>
<evidence type="ECO:0000313" key="2">
    <source>
        <dbReference type="EMBL" id="NMW93439.1"/>
    </source>
</evidence>
<evidence type="ECO:0000313" key="3">
    <source>
        <dbReference type="EMBL" id="STO15595.1"/>
    </source>
</evidence>
<dbReference type="EMBL" id="JABCUV010000007">
    <property type="protein sequence ID" value="NMW93439.1"/>
    <property type="molecule type" value="Genomic_DNA"/>
</dbReference>
<reference evidence="5 6" key="2">
    <citation type="submission" date="2020-04" db="EMBL/GenBank/DDBJ databases">
        <title>Antimicrobial susceptibility and clonality of vaginal-derived multi-drug resistant Mobiluncus isolates in China.</title>
        <authorList>
            <person name="Zhang X."/>
        </authorList>
    </citation>
    <scope>NUCLEOTIDE SEQUENCE [LARGE SCALE GENOMIC DNA]</scope>
    <source>
        <strain evidence="1 5">13</strain>
        <strain evidence="2 6">7</strain>
    </source>
</reference>
<gene>
    <name evidence="2" type="ORF">HHJ74_06990</name>
    <name evidence="1" type="ORF">HHJ78_04510</name>
    <name evidence="3" type="ORF">NCTC11819_00136</name>
</gene>
<organism evidence="1 5">
    <name type="scientific">Mobiluncus mulieris</name>
    <dbReference type="NCBI Taxonomy" id="2052"/>
    <lineage>
        <taxon>Bacteria</taxon>
        <taxon>Bacillati</taxon>
        <taxon>Actinomycetota</taxon>
        <taxon>Actinomycetes</taxon>
        <taxon>Actinomycetales</taxon>
        <taxon>Actinomycetaceae</taxon>
        <taxon>Mobiluncus</taxon>
    </lineage>
</organism>
<reference evidence="3 4" key="1">
    <citation type="submission" date="2018-06" db="EMBL/GenBank/DDBJ databases">
        <authorList>
            <consortium name="Pathogen Informatics"/>
            <person name="Doyle S."/>
        </authorList>
    </citation>
    <scope>NUCLEOTIDE SEQUENCE [LARGE SCALE GENOMIC DNA]</scope>
    <source>
        <strain evidence="3 4">NCTC11819</strain>
    </source>
</reference>
<dbReference type="GeneID" id="61167595"/>
<dbReference type="AlphaFoldDB" id="A0A378PD34"/>
<dbReference type="Proteomes" id="UP000582487">
    <property type="component" value="Unassembled WGS sequence"/>
</dbReference>
<comment type="caution">
    <text evidence="1">The sequence shown here is derived from an EMBL/GenBank/DDBJ whole genome shotgun (WGS) entry which is preliminary data.</text>
</comment>
<proteinExistence type="predicted"/>